<reference evidence="3" key="1">
    <citation type="submission" date="2022-10" db="EMBL/GenBank/DDBJ databases">
        <title>Streptomyces beihaiensis sp. nov., a chitin degrading actinobacterium, isolated from shrimp pond soil.</title>
        <authorList>
            <person name="Xie J."/>
            <person name="Shen N."/>
        </authorList>
    </citation>
    <scope>NUCLEOTIDE SEQUENCE</scope>
    <source>
        <strain evidence="3">GXMU-J5</strain>
    </source>
</reference>
<dbReference type="EMBL" id="JAPHNL010000038">
    <property type="protein sequence ID" value="MCX3059222.1"/>
    <property type="molecule type" value="Genomic_DNA"/>
</dbReference>
<proteinExistence type="predicted"/>
<dbReference type="Gene3D" id="3.40.630.30">
    <property type="match status" value="1"/>
</dbReference>
<dbReference type="SUPFAM" id="SSF55729">
    <property type="entry name" value="Acyl-CoA N-acyltransferases (Nat)"/>
    <property type="match status" value="1"/>
</dbReference>
<dbReference type="RefSeq" id="WP_266596831.1">
    <property type="nucleotide sequence ID" value="NZ_JAPHNL010000038.1"/>
</dbReference>
<dbReference type="CDD" id="cd04301">
    <property type="entry name" value="NAT_SF"/>
    <property type="match status" value="1"/>
</dbReference>
<evidence type="ECO:0000259" key="2">
    <source>
        <dbReference type="PROSITE" id="PS51186"/>
    </source>
</evidence>
<feature type="compositionally biased region" description="Low complexity" evidence="1">
    <location>
        <begin position="7"/>
        <end position="26"/>
    </location>
</feature>
<dbReference type="Proteomes" id="UP001163064">
    <property type="component" value="Unassembled WGS sequence"/>
</dbReference>
<protein>
    <submittedName>
        <fullName evidence="3">GNAT family N-acetyltransferase</fullName>
    </submittedName>
</protein>
<gene>
    <name evidence="3" type="ORF">OFY01_05470</name>
</gene>
<comment type="caution">
    <text evidence="3">The sequence shown here is derived from an EMBL/GenBank/DDBJ whole genome shotgun (WGS) entry which is preliminary data.</text>
</comment>
<evidence type="ECO:0000313" key="4">
    <source>
        <dbReference type="Proteomes" id="UP001163064"/>
    </source>
</evidence>
<dbReference type="Pfam" id="PF00583">
    <property type="entry name" value="Acetyltransf_1"/>
    <property type="match status" value="1"/>
</dbReference>
<name>A0ABT3TQE5_9ACTN</name>
<keyword evidence="4" id="KW-1185">Reference proteome</keyword>
<accession>A0ABT3TQE5</accession>
<evidence type="ECO:0000313" key="3">
    <source>
        <dbReference type="EMBL" id="MCX3059222.1"/>
    </source>
</evidence>
<feature type="region of interest" description="Disordered" evidence="1">
    <location>
        <begin position="1"/>
        <end position="26"/>
    </location>
</feature>
<dbReference type="InterPro" id="IPR000182">
    <property type="entry name" value="GNAT_dom"/>
</dbReference>
<evidence type="ECO:0000256" key="1">
    <source>
        <dbReference type="SAM" id="MobiDB-lite"/>
    </source>
</evidence>
<organism evidence="3 4">
    <name type="scientific">Streptomyces beihaiensis</name>
    <dbReference type="NCBI Taxonomy" id="2984495"/>
    <lineage>
        <taxon>Bacteria</taxon>
        <taxon>Bacillati</taxon>
        <taxon>Actinomycetota</taxon>
        <taxon>Actinomycetes</taxon>
        <taxon>Kitasatosporales</taxon>
        <taxon>Streptomycetaceae</taxon>
        <taxon>Streptomyces</taxon>
    </lineage>
</organism>
<feature type="compositionally biased region" description="Low complexity" evidence="1">
    <location>
        <begin position="133"/>
        <end position="146"/>
    </location>
</feature>
<feature type="region of interest" description="Disordered" evidence="1">
    <location>
        <begin position="130"/>
        <end position="159"/>
    </location>
</feature>
<dbReference type="InterPro" id="IPR016181">
    <property type="entry name" value="Acyl_CoA_acyltransferase"/>
</dbReference>
<feature type="domain" description="N-acetyltransferase" evidence="2">
    <location>
        <begin position="156"/>
        <end position="298"/>
    </location>
</feature>
<sequence>MNPMKPAHATDAADTTHGAHATDAADTANTANTANTATITRVDETQWEAVTDSGLIVGEGDLSHRPDGRRFISIDVWQDTVFDQLAAAMLAELPEPLHTLVGEHDHALTSRWERLGFTVGRREHVYVLPTKPPASSAAPASSASSATRKDLPPTGVTIAPAGTADETLLRALDRTVRQEIEATVGWHTMPAEVLSHPDGDTLIDPSKYAAAALNGEYVGLVRVVPVRSRARIGLLAVRADHRGRGIGRALLTHALSTLHRGGIGSAWAEVDTSNAAAIALVEAVGATRSSGYVELVRH</sequence>
<dbReference type="PROSITE" id="PS51186">
    <property type="entry name" value="GNAT"/>
    <property type="match status" value="1"/>
</dbReference>